<reference evidence="4 5" key="1">
    <citation type="journal article" date="2016" name="Int. J. Syst. Evol. Microbiol.">
        <title>Description of Comamonas sediminis sp. nov., isolated from lagoon sediments.</title>
        <authorList>
            <person name="Subhash Y."/>
            <person name="Bang J.J."/>
            <person name="You T.H."/>
            <person name="Lee S.S."/>
        </authorList>
    </citation>
    <scope>NUCLEOTIDE SEQUENCE [LARGE SCALE GENOMIC DNA]</scope>
    <source>
        <strain evidence="4 5">JCM 31169</strain>
    </source>
</reference>
<keyword evidence="4" id="KW-0547">Nucleotide-binding</keyword>
<dbReference type="InterPro" id="IPR003594">
    <property type="entry name" value="HATPase_dom"/>
</dbReference>
<dbReference type="InterPro" id="IPR004358">
    <property type="entry name" value="Sig_transdc_His_kin-like_C"/>
</dbReference>
<gene>
    <name evidence="4" type="ORF">AB7A72_11120</name>
</gene>
<dbReference type="EMBL" id="JBGBDC010000004">
    <property type="protein sequence ID" value="MEY2251554.1"/>
    <property type="molecule type" value="Genomic_DNA"/>
</dbReference>
<evidence type="ECO:0000256" key="1">
    <source>
        <dbReference type="ARBA" id="ARBA00000085"/>
    </source>
</evidence>
<dbReference type="Gene3D" id="3.30.565.10">
    <property type="entry name" value="Histidine kinase-like ATPase, C-terminal domain"/>
    <property type="match status" value="1"/>
</dbReference>
<accession>A0ABV4B2A0</accession>
<dbReference type="Proteomes" id="UP001562178">
    <property type="component" value="Unassembled WGS sequence"/>
</dbReference>
<evidence type="ECO:0000313" key="5">
    <source>
        <dbReference type="Proteomes" id="UP001562178"/>
    </source>
</evidence>
<proteinExistence type="predicted"/>
<protein>
    <recommendedName>
        <fullName evidence="2">histidine kinase</fullName>
        <ecNumber evidence="2">2.7.13.3</ecNumber>
    </recommendedName>
</protein>
<organism evidence="4 5">
    <name type="scientific">Comamonas sediminis</name>
    <dbReference type="NCBI Taxonomy" id="1783360"/>
    <lineage>
        <taxon>Bacteria</taxon>
        <taxon>Pseudomonadati</taxon>
        <taxon>Pseudomonadota</taxon>
        <taxon>Betaproteobacteria</taxon>
        <taxon>Burkholderiales</taxon>
        <taxon>Comamonadaceae</taxon>
        <taxon>Comamonas</taxon>
    </lineage>
</organism>
<keyword evidence="4" id="KW-0067">ATP-binding</keyword>
<comment type="catalytic activity">
    <reaction evidence="1">
        <text>ATP + protein L-histidine = ADP + protein N-phospho-L-histidine.</text>
        <dbReference type="EC" id="2.7.13.3"/>
    </reaction>
</comment>
<dbReference type="PRINTS" id="PR00344">
    <property type="entry name" value="BCTRLSENSOR"/>
</dbReference>
<evidence type="ECO:0000313" key="4">
    <source>
        <dbReference type="EMBL" id="MEY2251554.1"/>
    </source>
</evidence>
<name>A0ABV4B2A0_9BURK</name>
<dbReference type="GO" id="GO:0005524">
    <property type="term" value="F:ATP binding"/>
    <property type="evidence" value="ECO:0007669"/>
    <property type="project" value="UniProtKB-KW"/>
</dbReference>
<dbReference type="RefSeq" id="WP_369459990.1">
    <property type="nucleotide sequence ID" value="NZ_JBGBDC010000004.1"/>
</dbReference>
<evidence type="ECO:0000259" key="3">
    <source>
        <dbReference type="Pfam" id="PF02518"/>
    </source>
</evidence>
<sequence>MTWTGGIGIFGAFQPMQEENGSTGLGLFIAQRIVSAIGGSLSVTSTADAGTTFSFSFLAPLTEGPRAEWPVLARTPMQPAKQTGDAAPTPHAMPADQALEELAHLALHGRLTDIARWIDVQSASGDSAPLFAALRDLLERFDFSAIQQLTSHRAAGSAVNGQGVG</sequence>
<keyword evidence="5" id="KW-1185">Reference proteome</keyword>
<dbReference type="SUPFAM" id="SSF55874">
    <property type="entry name" value="ATPase domain of HSP90 chaperone/DNA topoisomerase II/histidine kinase"/>
    <property type="match status" value="1"/>
</dbReference>
<evidence type="ECO:0000256" key="2">
    <source>
        <dbReference type="ARBA" id="ARBA00012438"/>
    </source>
</evidence>
<comment type="caution">
    <text evidence="4">The sequence shown here is derived from an EMBL/GenBank/DDBJ whole genome shotgun (WGS) entry which is preliminary data.</text>
</comment>
<dbReference type="EC" id="2.7.13.3" evidence="2"/>
<dbReference type="InterPro" id="IPR036890">
    <property type="entry name" value="HATPase_C_sf"/>
</dbReference>
<dbReference type="Pfam" id="PF02518">
    <property type="entry name" value="HATPase_c"/>
    <property type="match status" value="1"/>
</dbReference>
<feature type="domain" description="Histidine kinase/HSP90-like ATPase" evidence="3">
    <location>
        <begin position="9"/>
        <end position="57"/>
    </location>
</feature>